<sequence>MLAPVPTDGAAVEVFSEVVLSLEPEQPVRARAGATKRVMRAEIFLGIVFGVFTRFSLRSCRRFRGGAHSVPGRLLRRESTTATPQRVDRTEPCRHYRCATVSDLHRLRPLRSAPNRIRLEAIAH</sequence>
<dbReference type="Proteomes" id="UP000226191">
    <property type="component" value="Unassembled WGS sequence"/>
</dbReference>
<reference evidence="1 2" key="1">
    <citation type="submission" date="2017-02" db="EMBL/GenBank/DDBJ databases">
        <title>Prevalence of linear plasmids in Cutibacterium acnes isolates obtained from cancerous prostatic tissue.</title>
        <authorList>
            <person name="Davidsson S."/>
            <person name="Bruggemann H."/>
        </authorList>
    </citation>
    <scope>NUCLEOTIDE SEQUENCE [LARGE SCALE GENOMIC DNA]</scope>
    <source>
        <strain evidence="1 2">11-78</strain>
    </source>
</reference>
<protein>
    <submittedName>
        <fullName evidence="1">Uncharacterized protein</fullName>
    </submittedName>
</protein>
<accession>A0A8B2VQ87</accession>
<proteinExistence type="predicted"/>
<organism evidence="1 2">
    <name type="scientific">Cutibacterium acnes</name>
    <name type="common">Propionibacterium acnes</name>
    <dbReference type="NCBI Taxonomy" id="1747"/>
    <lineage>
        <taxon>Bacteria</taxon>
        <taxon>Bacillati</taxon>
        <taxon>Actinomycetota</taxon>
        <taxon>Actinomycetes</taxon>
        <taxon>Propionibacteriales</taxon>
        <taxon>Propionibacteriaceae</taxon>
        <taxon>Cutibacterium</taxon>
    </lineage>
</organism>
<dbReference type="AlphaFoldDB" id="A0A8B2VQ87"/>
<comment type="caution">
    <text evidence="1">The sequence shown here is derived from an EMBL/GenBank/DDBJ whole genome shotgun (WGS) entry which is preliminary data.</text>
</comment>
<gene>
    <name evidence="1" type="ORF">B1B09_06325</name>
</gene>
<dbReference type="EMBL" id="MVCE01000002">
    <property type="protein sequence ID" value="PGF35199.1"/>
    <property type="molecule type" value="Genomic_DNA"/>
</dbReference>
<evidence type="ECO:0000313" key="2">
    <source>
        <dbReference type="Proteomes" id="UP000226191"/>
    </source>
</evidence>
<dbReference type="OrthoDB" id="9928941at2"/>
<name>A0A8B2VQ87_CUTAC</name>
<evidence type="ECO:0000313" key="1">
    <source>
        <dbReference type="EMBL" id="PGF35199.1"/>
    </source>
</evidence>